<dbReference type="InterPro" id="IPR036890">
    <property type="entry name" value="HATPase_C_sf"/>
</dbReference>
<evidence type="ECO:0000256" key="1">
    <source>
        <dbReference type="ARBA" id="ARBA00022679"/>
    </source>
</evidence>
<comment type="caution">
    <text evidence="5">The sequence shown here is derived from an EMBL/GenBank/DDBJ whole genome shotgun (WGS) entry which is preliminary data.</text>
</comment>
<name>A0A087CPY2_9BIFI</name>
<dbReference type="RefSeq" id="WP_152595131.1">
    <property type="nucleotide sequence ID" value="NZ_JDTM01000025.1"/>
</dbReference>
<dbReference type="GO" id="GO:0016301">
    <property type="term" value="F:kinase activity"/>
    <property type="evidence" value="ECO:0007669"/>
    <property type="project" value="UniProtKB-KW"/>
</dbReference>
<reference evidence="5 6" key="1">
    <citation type="submission" date="2014-03" db="EMBL/GenBank/DDBJ databases">
        <title>Genomics of Bifidobacteria.</title>
        <authorList>
            <person name="Ventura M."/>
            <person name="Milani C."/>
            <person name="Lugli G.A."/>
        </authorList>
    </citation>
    <scope>NUCLEOTIDE SEQUENCE [LARGE SCALE GENOMIC DNA]</scope>
    <source>
        <strain evidence="5 6">LMG 14934</strain>
    </source>
</reference>
<keyword evidence="4" id="KW-0472">Membrane</keyword>
<evidence type="ECO:0000313" key="5">
    <source>
        <dbReference type="EMBL" id="KFI85332.1"/>
    </source>
</evidence>
<evidence type="ECO:0000256" key="3">
    <source>
        <dbReference type="ARBA" id="ARBA00023012"/>
    </source>
</evidence>
<evidence type="ECO:0000256" key="4">
    <source>
        <dbReference type="SAM" id="Phobius"/>
    </source>
</evidence>
<sequence>MSNIPRPLMRHHVIVCITVLTLLLYCWEWVWCTPKTYYSLAIALCQLVLIILAPCFPEFVFFANETLGVFVIAIPIANTPSGIFISLLALGLIAYRQRTSIVIAALLWNCATQIFAVLSPYSRVHWLNVPSFIVIYLLIALLGRSLRWISNRFEQQLQYQFHEQQQRNTYLEQRIHDSVTGELSFIARLAQQQIRSVDGTEWRQVRDSAREALRQVRQVIDTLDQTDKSGDDNPTAVGQLDHIRSVMLQGDQAAHAVNMHGRGLLHVIGNCPLKQKQEQLIIDMLNEVYANILRHAPDGSSFELSVLMDLDAVQITQLNPMPEQDTGNGMPRSGRGLANLRKRVEHVGGRLIARPENGDWTFYAVIPVSA</sequence>
<dbReference type="PANTHER" id="PTHR24421">
    <property type="entry name" value="NITRATE/NITRITE SENSOR PROTEIN NARX-RELATED"/>
    <property type="match status" value="1"/>
</dbReference>
<dbReference type="Gene3D" id="3.30.565.10">
    <property type="entry name" value="Histidine kinase-like ATPase, C-terminal domain"/>
    <property type="match status" value="1"/>
</dbReference>
<protein>
    <submittedName>
        <fullName evidence="5">Two-component sensor protein</fullName>
    </submittedName>
</protein>
<feature type="transmembrane region" description="Helical" evidence="4">
    <location>
        <begin position="124"/>
        <end position="143"/>
    </location>
</feature>
<keyword evidence="4" id="KW-0812">Transmembrane</keyword>
<dbReference type="SUPFAM" id="SSF55874">
    <property type="entry name" value="ATPase domain of HSP90 chaperone/DNA topoisomerase II/histidine kinase"/>
    <property type="match status" value="1"/>
</dbReference>
<keyword evidence="1" id="KW-0808">Transferase</keyword>
<organism evidence="5 6">
    <name type="scientific">Bifidobacterium pullorum subsp. saeculare DSM 6531 = LMG 14934</name>
    <dbReference type="NCBI Taxonomy" id="1437611"/>
    <lineage>
        <taxon>Bacteria</taxon>
        <taxon>Bacillati</taxon>
        <taxon>Actinomycetota</taxon>
        <taxon>Actinomycetes</taxon>
        <taxon>Bifidobacteriales</taxon>
        <taxon>Bifidobacteriaceae</taxon>
        <taxon>Bifidobacterium</taxon>
    </lineage>
</organism>
<dbReference type="AlphaFoldDB" id="A0A087CPY2"/>
<feature type="transmembrane region" description="Helical" evidence="4">
    <location>
        <begin position="101"/>
        <end position="118"/>
    </location>
</feature>
<dbReference type="EMBL" id="JGZM01000009">
    <property type="protein sequence ID" value="KFI85332.1"/>
    <property type="molecule type" value="Genomic_DNA"/>
</dbReference>
<dbReference type="Proteomes" id="UP000029040">
    <property type="component" value="Unassembled WGS sequence"/>
</dbReference>
<gene>
    <name evidence="5" type="ORF">BSAE_1910</name>
</gene>
<keyword evidence="3" id="KW-0902">Two-component regulatory system</keyword>
<keyword evidence="2" id="KW-0418">Kinase</keyword>
<dbReference type="GO" id="GO:0000160">
    <property type="term" value="P:phosphorelay signal transduction system"/>
    <property type="evidence" value="ECO:0007669"/>
    <property type="project" value="UniProtKB-KW"/>
</dbReference>
<feature type="transmembrane region" description="Helical" evidence="4">
    <location>
        <begin position="37"/>
        <end position="63"/>
    </location>
</feature>
<accession>A0A087CPY2</accession>
<proteinExistence type="predicted"/>
<feature type="transmembrane region" description="Helical" evidence="4">
    <location>
        <begin position="69"/>
        <end position="94"/>
    </location>
</feature>
<dbReference type="InterPro" id="IPR050482">
    <property type="entry name" value="Sensor_HK_TwoCompSys"/>
</dbReference>
<evidence type="ECO:0000256" key="2">
    <source>
        <dbReference type="ARBA" id="ARBA00022777"/>
    </source>
</evidence>
<keyword evidence="4" id="KW-1133">Transmembrane helix</keyword>
<feature type="transmembrane region" description="Helical" evidence="4">
    <location>
        <begin position="12"/>
        <end position="30"/>
    </location>
</feature>
<evidence type="ECO:0000313" key="6">
    <source>
        <dbReference type="Proteomes" id="UP000029040"/>
    </source>
</evidence>